<evidence type="ECO:0000313" key="2">
    <source>
        <dbReference type="Proteomes" id="UP001060085"/>
    </source>
</evidence>
<reference evidence="2" key="1">
    <citation type="journal article" date="2023" name="Nat. Plants">
        <title>Single-cell RNA sequencing provides a high-resolution roadmap for understanding the multicellular compartmentation of specialized metabolism.</title>
        <authorList>
            <person name="Sun S."/>
            <person name="Shen X."/>
            <person name="Li Y."/>
            <person name="Li Y."/>
            <person name="Wang S."/>
            <person name="Li R."/>
            <person name="Zhang H."/>
            <person name="Shen G."/>
            <person name="Guo B."/>
            <person name="Wei J."/>
            <person name="Xu J."/>
            <person name="St-Pierre B."/>
            <person name="Chen S."/>
            <person name="Sun C."/>
        </authorList>
    </citation>
    <scope>NUCLEOTIDE SEQUENCE [LARGE SCALE GENOMIC DNA]</scope>
</reference>
<name>A0ACC0BGX0_CATRO</name>
<comment type="caution">
    <text evidence="1">The sequence shown here is derived from an EMBL/GenBank/DDBJ whole genome shotgun (WGS) entry which is preliminary data.</text>
</comment>
<keyword evidence="2" id="KW-1185">Reference proteome</keyword>
<dbReference type="EMBL" id="CM044703">
    <property type="protein sequence ID" value="KAI5671911.1"/>
    <property type="molecule type" value="Genomic_DNA"/>
</dbReference>
<gene>
    <name evidence="1" type="ORF">M9H77_12275</name>
</gene>
<proteinExistence type="predicted"/>
<sequence length="160" mass="18284">MEEGGRHVHLGFEVEAEVGDEARDCHLCQSRLVSREFSYTGAFYKFVYPCIIDWRNIEGDDNSTILPFYSMLYYVQGMIVIGHLVDREHFIAQCIKITFPATGRTAVYTFQVCAAPQFLRRLMLHGTPKLQHPEPFCCTSEGSSQKAIDGKERRSSCSYQ</sequence>
<protein>
    <submittedName>
        <fullName evidence="1">Uncharacterized protein</fullName>
    </submittedName>
</protein>
<evidence type="ECO:0000313" key="1">
    <source>
        <dbReference type="EMBL" id="KAI5671911.1"/>
    </source>
</evidence>
<dbReference type="Proteomes" id="UP001060085">
    <property type="component" value="Linkage Group LG03"/>
</dbReference>
<organism evidence="1 2">
    <name type="scientific">Catharanthus roseus</name>
    <name type="common">Madagascar periwinkle</name>
    <name type="synonym">Vinca rosea</name>
    <dbReference type="NCBI Taxonomy" id="4058"/>
    <lineage>
        <taxon>Eukaryota</taxon>
        <taxon>Viridiplantae</taxon>
        <taxon>Streptophyta</taxon>
        <taxon>Embryophyta</taxon>
        <taxon>Tracheophyta</taxon>
        <taxon>Spermatophyta</taxon>
        <taxon>Magnoliopsida</taxon>
        <taxon>eudicotyledons</taxon>
        <taxon>Gunneridae</taxon>
        <taxon>Pentapetalae</taxon>
        <taxon>asterids</taxon>
        <taxon>lamiids</taxon>
        <taxon>Gentianales</taxon>
        <taxon>Apocynaceae</taxon>
        <taxon>Rauvolfioideae</taxon>
        <taxon>Vinceae</taxon>
        <taxon>Catharanthinae</taxon>
        <taxon>Catharanthus</taxon>
    </lineage>
</organism>
<accession>A0ACC0BGX0</accession>